<evidence type="ECO:0000256" key="2">
    <source>
        <dbReference type="ARBA" id="ARBA00022679"/>
    </source>
</evidence>
<dbReference type="GO" id="GO:0005975">
    <property type="term" value="P:carbohydrate metabolic process"/>
    <property type="evidence" value="ECO:0007669"/>
    <property type="project" value="InterPro"/>
</dbReference>
<sequence length="283" mass="31586">MISTRIRGGLGNQLFQYCAGRALGLRHGVDLSLDLRDYDRPKAFNVGLDHFNISTVPPVNLPPAREDGVFGALAKVLRGGGMKSYREASLGYDAAFESLGDNTHLKGYWQSERYFADCSEQIREDLQIITPPNAQNAKMLEEISGCTAVSLHIRRGDYVSNEKYNAAHGTCDLAYYERAAGFIAEELDAPVIYAFSDDPAWVAEHLELPFEVRYVGHNDGNTNYEDLRLMAACQHHIIANSSFSWWGAWLNPDPAKMVVAPTRWYADPDKSNPDILPDGWLTI</sequence>
<dbReference type="Pfam" id="PF01531">
    <property type="entry name" value="Glyco_transf_11"/>
    <property type="match status" value="1"/>
</dbReference>
<organism evidence="3 4">
    <name type="scientific">Neptunicoccus cionae</name>
    <dbReference type="NCBI Taxonomy" id="2035344"/>
    <lineage>
        <taxon>Bacteria</taxon>
        <taxon>Pseudomonadati</taxon>
        <taxon>Pseudomonadota</taxon>
        <taxon>Alphaproteobacteria</taxon>
        <taxon>Rhodobacterales</taxon>
        <taxon>Paracoccaceae</taxon>
        <taxon>Neptunicoccus</taxon>
    </lineage>
</organism>
<dbReference type="AlphaFoldDB" id="A0A916VLW1"/>
<protein>
    <submittedName>
        <fullName evidence="3">Alpha-1,2-fucosyltransferase</fullName>
    </submittedName>
</protein>
<dbReference type="InterPro" id="IPR002516">
    <property type="entry name" value="Glyco_trans_11"/>
</dbReference>
<dbReference type="PANTHER" id="PTHR11927">
    <property type="entry name" value="GALACTOSIDE 2-L-FUCOSYLTRANSFERASE"/>
    <property type="match status" value="1"/>
</dbReference>
<dbReference type="Proteomes" id="UP000628017">
    <property type="component" value="Unassembled WGS sequence"/>
</dbReference>
<dbReference type="GO" id="GO:0016020">
    <property type="term" value="C:membrane"/>
    <property type="evidence" value="ECO:0007669"/>
    <property type="project" value="InterPro"/>
</dbReference>
<accession>A0A916VLW1</accession>
<dbReference type="PANTHER" id="PTHR11927:SF9">
    <property type="entry name" value="L-FUCOSYLTRANSFERASE"/>
    <property type="match status" value="1"/>
</dbReference>
<dbReference type="GO" id="GO:0008107">
    <property type="term" value="F:galactoside 2-alpha-L-fucosyltransferase activity"/>
    <property type="evidence" value="ECO:0007669"/>
    <property type="project" value="InterPro"/>
</dbReference>
<reference evidence="3" key="1">
    <citation type="journal article" date="2014" name="Int. J. Syst. Evol. Microbiol.">
        <title>Complete genome sequence of Corynebacterium casei LMG S-19264T (=DSM 44701T), isolated from a smear-ripened cheese.</title>
        <authorList>
            <consortium name="US DOE Joint Genome Institute (JGI-PGF)"/>
            <person name="Walter F."/>
            <person name="Albersmeier A."/>
            <person name="Kalinowski J."/>
            <person name="Ruckert C."/>
        </authorList>
    </citation>
    <scope>NUCLEOTIDE SEQUENCE</scope>
    <source>
        <strain evidence="3">CGMCC 1.15880</strain>
    </source>
</reference>
<keyword evidence="1" id="KW-0328">Glycosyltransferase</keyword>
<evidence type="ECO:0000313" key="4">
    <source>
        <dbReference type="Proteomes" id="UP000628017"/>
    </source>
</evidence>
<comment type="caution">
    <text evidence="3">The sequence shown here is derived from an EMBL/GenBank/DDBJ whole genome shotgun (WGS) entry which is preliminary data.</text>
</comment>
<keyword evidence="2" id="KW-0808">Transferase</keyword>
<dbReference type="RefSeq" id="WP_188670110.1">
    <property type="nucleotide sequence ID" value="NZ_BMKA01000001.1"/>
</dbReference>
<proteinExistence type="predicted"/>
<evidence type="ECO:0000313" key="3">
    <source>
        <dbReference type="EMBL" id="GGA06117.1"/>
    </source>
</evidence>
<reference evidence="3" key="2">
    <citation type="submission" date="2020-09" db="EMBL/GenBank/DDBJ databases">
        <authorList>
            <person name="Sun Q."/>
            <person name="Zhou Y."/>
        </authorList>
    </citation>
    <scope>NUCLEOTIDE SEQUENCE</scope>
    <source>
        <strain evidence="3">CGMCC 1.15880</strain>
    </source>
</reference>
<dbReference type="EMBL" id="BMKA01000001">
    <property type="protein sequence ID" value="GGA06117.1"/>
    <property type="molecule type" value="Genomic_DNA"/>
</dbReference>
<dbReference type="CDD" id="cd11301">
    <property type="entry name" value="Fut1_Fut2_like"/>
    <property type="match status" value="1"/>
</dbReference>
<evidence type="ECO:0000256" key="1">
    <source>
        <dbReference type="ARBA" id="ARBA00022676"/>
    </source>
</evidence>
<keyword evidence="4" id="KW-1185">Reference proteome</keyword>
<name>A0A916VLW1_9RHOB</name>
<gene>
    <name evidence="3" type="ORF">GCM10011498_02240</name>
</gene>